<dbReference type="Gene3D" id="1.10.560.10">
    <property type="entry name" value="GroEL-like equatorial domain"/>
    <property type="match status" value="1"/>
</dbReference>
<name>A0A240F748_9VIRU</name>
<dbReference type="InterPro" id="IPR027413">
    <property type="entry name" value="GROEL-like_equatorial_sf"/>
</dbReference>
<dbReference type="InterPro" id="IPR001844">
    <property type="entry name" value="Cpn60/GroEL"/>
</dbReference>
<dbReference type="Gene3D" id="3.50.7.10">
    <property type="entry name" value="GroEL"/>
    <property type="match status" value="1"/>
</dbReference>
<dbReference type="GO" id="GO:0005524">
    <property type="term" value="F:ATP binding"/>
    <property type="evidence" value="ECO:0007669"/>
    <property type="project" value="InterPro"/>
</dbReference>
<gene>
    <name evidence="3" type="primary">GroEL</name>
</gene>
<dbReference type="SUPFAM" id="SSF52029">
    <property type="entry name" value="GroEL apical domain-like"/>
    <property type="match status" value="1"/>
</dbReference>
<dbReference type="SUPFAM" id="SSF48592">
    <property type="entry name" value="GroEL equatorial domain-like"/>
    <property type="match status" value="1"/>
</dbReference>
<proteinExistence type="inferred from homology"/>
<dbReference type="GO" id="GO:0042026">
    <property type="term" value="P:protein refolding"/>
    <property type="evidence" value="ECO:0007669"/>
    <property type="project" value="InterPro"/>
</dbReference>
<dbReference type="PRINTS" id="PR00298">
    <property type="entry name" value="CHAPERONIN60"/>
</dbReference>
<dbReference type="InterPro" id="IPR027410">
    <property type="entry name" value="TCP-1-like_intermed_sf"/>
</dbReference>
<organism evidence="3">
    <name type="scientific">uncultured virus</name>
    <dbReference type="NCBI Taxonomy" id="340016"/>
    <lineage>
        <taxon>Viruses</taxon>
        <taxon>environmental samples</taxon>
    </lineage>
</organism>
<dbReference type="Gene3D" id="3.30.260.10">
    <property type="entry name" value="TCP-1-like chaperonin intermediate domain"/>
    <property type="match status" value="1"/>
</dbReference>
<reference evidence="3" key="1">
    <citation type="journal article" date="2017" name="ISME J.">
        <title>Novel chaperonins are prevalent in the virioplankton and demonstrate links to viral biology and ecology.</title>
        <authorList>
            <person name="Marine R.L."/>
            <person name="Nasko D.J."/>
            <person name="Wray J."/>
            <person name="Polson S.W."/>
            <person name="Wommack K.E."/>
        </authorList>
    </citation>
    <scope>NUCLEOTIDE SEQUENCE</scope>
</reference>
<comment type="similarity">
    <text evidence="1">Belongs to the chaperonin (HSP60) family.</text>
</comment>
<evidence type="ECO:0000256" key="1">
    <source>
        <dbReference type="ARBA" id="ARBA00006607"/>
    </source>
</evidence>
<accession>A0A240F748</accession>
<dbReference type="Pfam" id="PF00118">
    <property type="entry name" value="Cpn60_TCP1"/>
    <property type="match status" value="1"/>
</dbReference>
<evidence type="ECO:0000313" key="3">
    <source>
        <dbReference type="EMBL" id="AQM32612.1"/>
    </source>
</evidence>
<dbReference type="PANTHER" id="PTHR45633">
    <property type="entry name" value="60 KDA HEAT SHOCK PROTEIN, MITOCHONDRIAL"/>
    <property type="match status" value="1"/>
</dbReference>
<evidence type="ECO:0000256" key="2">
    <source>
        <dbReference type="ARBA" id="ARBA00023186"/>
    </source>
</evidence>
<protein>
    <submittedName>
        <fullName evidence="3">Chaperonin GroEL</fullName>
    </submittedName>
</protein>
<dbReference type="InterPro" id="IPR002423">
    <property type="entry name" value="Cpn60/GroEL/TCP-1"/>
</dbReference>
<dbReference type="GO" id="GO:0140662">
    <property type="term" value="F:ATP-dependent protein folding chaperone"/>
    <property type="evidence" value="ECO:0007669"/>
    <property type="project" value="InterPro"/>
</dbReference>
<dbReference type="EMBL" id="KU595446">
    <property type="protein sequence ID" value="AQM32612.1"/>
    <property type="molecule type" value="Genomic_DNA"/>
</dbReference>
<keyword evidence="2" id="KW-0143">Chaperone</keyword>
<sequence>MKQIEQSSKIQEKILRAVDKIADPVVQTLGPKGGNVLYEDTRGGLYVTNDGVTIAKQVSSDDPVEDAIINVIKHTALQTNQEVGDGTTTSILLARSLIKDGMKALNDGMNPMILKEHLTEFGEAMKKNLKPKLIKNDKDLLNIATISANNDTDIAKDVLRVVKTAGTNGQVFINPSPKPKTEIIEDPGYVIHGGMFSPDYASDGFQTTMENVHVLVTDKRIYHEAEAESIIRTALENGITELVIIARDFIGKAPNLFSANNARGNIKLLLIKEPTATEFNNTRLKDIATYLGGKIVAEKEGKLVNKLSAEDFILAEKVYSSPDKTVLNTKNPFNPELTKLVEGLEKKRDDDKEDKEIEARLASLTNGIVTVNVGGATQIEIQERVFRYEDAINATRSAMKYGVLTGGGLSLYDAIDGVAMNIELQPMFLRYAQSSIRQLALNAGKHPDHIIENTKGDTGYNSKTGKFEDLFKAGVIDPFKVTEMAISNSISIAIAILTSNYIVVNKKEDDKDK</sequence>
<dbReference type="InterPro" id="IPR027409">
    <property type="entry name" value="GroEL-like_apical_dom_sf"/>
</dbReference>